<dbReference type="Proteomes" id="UP000694923">
    <property type="component" value="Unplaced"/>
</dbReference>
<feature type="domain" description="E3 ubiquitin-protein ligase HECW1 helical box" evidence="1">
    <location>
        <begin position="58"/>
        <end position="80"/>
    </location>
</feature>
<evidence type="ECO:0000313" key="2">
    <source>
        <dbReference type="Proteomes" id="UP000694923"/>
    </source>
</evidence>
<proteinExistence type="predicted"/>
<evidence type="ECO:0000313" key="3">
    <source>
        <dbReference type="RefSeq" id="XP_008563496.1"/>
    </source>
</evidence>
<keyword evidence="2" id="KW-1185">Reference proteome</keyword>
<organism evidence="2 3">
    <name type="scientific">Galeopterus variegatus</name>
    <name type="common">Malayan flying lemur</name>
    <name type="synonym">Cynocephalus variegatus</name>
    <dbReference type="NCBI Taxonomy" id="482537"/>
    <lineage>
        <taxon>Eukaryota</taxon>
        <taxon>Metazoa</taxon>
        <taxon>Chordata</taxon>
        <taxon>Craniata</taxon>
        <taxon>Vertebrata</taxon>
        <taxon>Euteleostomi</taxon>
        <taxon>Mammalia</taxon>
        <taxon>Eutheria</taxon>
        <taxon>Euarchontoglires</taxon>
        <taxon>Dermoptera</taxon>
        <taxon>Cynocephalidae</taxon>
        <taxon>Galeopterus</taxon>
    </lineage>
</organism>
<name>A0ABM0Q555_GALVR</name>
<dbReference type="GeneID" id="103584170"/>
<protein>
    <submittedName>
        <fullName evidence="3">E3 ubiquitin-protein ligase HECW1-like</fullName>
    </submittedName>
</protein>
<dbReference type="RefSeq" id="XP_008563496.1">
    <property type="nucleotide sequence ID" value="XM_008565274.1"/>
</dbReference>
<gene>
    <name evidence="3" type="primary">LOC103584170</name>
</gene>
<evidence type="ECO:0000259" key="1">
    <source>
        <dbReference type="Pfam" id="PF18436"/>
    </source>
</evidence>
<feature type="non-terminal residue" evidence="3">
    <location>
        <position position="80"/>
    </location>
</feature>
<sequence length="80" mass="9238">MLEHLRQTEAVQELRQEVTLRDWRDVAPGHVAINNDGQLDLRREESLSPVNSQKITLLLQSPAVKFITNPEFFTVLHANY</sequence>
<dbReference type="Pfam" id="PF18436">
    <property type="entry name" value="HECW1_helix"/>
    <property type="match status" value="1"/>
</dbReference>
<reference evidence="3" key="1">
    <citation type="submission" date="2025-08" db="UniProtKB">
        <authorList>
            <consortium name="RefSeq"/>
        </authorList>
    </citation>
    <scope>IDENTIFICATION</scope>
</reference>
<dbReference type="InterPro" id="IPR040524">
    <property type="entry name" value="HECW1_helix"/>
</dbReference>
<accession>A0ABM0Q555</accession>